<feature type="domain" description="Manganese/iron superoxide dismutase C-terminal" evidence="2">
    <location>
        <begin position="130"/>
        <end position="192"/>
    </location>
</feature>
<dbReference type="Proteomes" id="UP000240883">
    <property type="component" value="Unassembled WGS sequence"/>
</dbReference>
<dbReference type="Gene3D" id="3.55.40.20">
    <property type="entry name" value="Iron/manganese superoxide dismutase, C-terminal domain"/>
    <property type="match status" value="1"/>
</dbReference>
<dbReference type="GO" id="GO:0046872">
    <property type="term" value="F:metal ion binding"/>
    <property type="evidence" value="ECO:0007669"/>
    <property type="project" value="InterPro"/>
</dbReference>
<sequence>MILRSLTRRPNSLASRAAFSATRGTSPLARSLHSVPTLANHVELQQNGIPGLMSAKGFDIAYTQYHQHILDSLNFIIAGTPKENMEPKALVVDTAREPNNAYLFNHASMAFNNHFFFSGINTNPDVVSRPSAQLERVISETFSSVDTLRATFLSTADAMFGPGFVWLVQTNDNAARQELRILSTYLAGSPLSGAHYRRQSVDLNTHNPDSYEATNSVGSFGAAAKEKMLPKKPLGGIDVIPLLCVNTWQHTYLNDYGVAGKAAYLQKWWDAIDWSKVEEKVTITKQARDSRPAQAKFHYGA</sequence>
<dbReference type="SUPFAM" id="SSF54719">
    <property type="entry name" value="Fe,Mn superoxide dismutase (SOD), C-terminal domain"/>
    <property type="match status" value="1"/>
</dbReference>
<dbReference type="PANTHER" id="PTHR43595">
    <property type="entry name" value="37S RIBOSOMAL PROTEIN S26, MITOCHONDRIAL"/>
    <property type="match status" value="1"/>
</dbReference>
<accession>A0A2T2N584</accession>
<reference evidence="3 4" key="1">
    <citation type="journal article" date="2018" name="Front. Microbiol.">
        <title>Genome-Wide Analysis of Corynespora cassiicola Leaf Fall Disease Putative Effectors.</title>
        <authorList>
            <person name="Lopez D."/>
            <person name="Ribeiro S."/>
            <person name="Label P."/>
            <person name="Fumanal B."/>
            <person name="Venisse J.S."/>
            <person name="Kohler A."/>
            <person name="de Oliveira R.R."/>
            <person name="Labutti K."/>
            <person name="Lipzen A."/>
            <person name="Lail K."/>
            <person name="Bauer D."/>
            <person name="Ohm R.A."/>
            <person name="Barry K.W."/>
            <person name="Spatafora J."/>
            <person name="Grigoriev I.V."/>
            <person name="Martin F.M."/>
            <person name="Pujade-Renaud V."/>
        </authorList>
    </citation>
    <scope>NUCLEOTIDE SEQUENCE [LARGE SCALE GENOMIC DNA]</scope>
    <source>
        <strain evidence="3 4">Philippines</strain>
    </source>
</reference>
<dbReference type="InterPro" id="IPR036314">
    <property type="entry name" value="SOD_C_sf"/>
</dbReference>
<evidence type="ECO:0000313" key="3">
    <source>
        <dbReference type="EMBL" id="PSN60612.1"/>
    </source>
</evidence>
<organism evidence="3 4">
    <name type="scientific">Corynespora cassiicola Philippines</name>
    <dbReference type="NCBI Taxonomy" id="1448308"/>
    <lineage>
        <taxon>Eukaryota</taxon>
        <taxon>Fungi</taxon>
        <taxon>Dikarya</taxon>
        <taxon>Ascomycota</taxon>
        <taxon>Pezizomycotina</taxon>
        <taxon>Dothideomycetes</taxon>
        <taxon>Pleosporomycetidae</taxon>
        <taxon>Pleosporales</taxon>
        <taxon>Corynesporascaceae</taxon>
        <taxon>Corynespora</taxon>
    </lineage>
</organism>
<keyword evidence="4" id="KW-1185">Reference proteome</keyword>
<dbReference type="OrthoDB" id="275227at2759"/>
<evidence type="ECO:0000256" key="1">
    <source>
        <dbReference type="ARBA" id="ARBA00037226"/>
    </source>
</evidence>
<name>A0A2T2N584_CORCC</name>
<dbReference type="InterPro" id="IPR036324">
    <property type="entry name" value="Mn/Fe_SOD_N_sf"/>
</dbReference>
<evidence type="ECO:0000259" key="2">
    <source>
        <dbReference type="Pfam" id="PF02777"/>
    </source>
</evidence>
<dbReference type="PANTHER" id="PTHR43595:SF2">
    <property type="entry name" value="SMALL RIBOSOMAL SUBUNIT PROTEIN MS42"/>
    <property type="match status" value="1"/>
</dbReference>
<protein>
    <submittedName>
        <fullName evidence="3">Manganese and iron superoxide dismutase</fullName>
    </submittedName>
</protein>
<dbReference type="Pfam" id="PF02777">
    <property type="entry name" value="Sod_Fe_C"/>
    <property type="match status" value="2"/>
</dbReference>
<evidence type="ECO:0000313" key="4">
    <source>
        <dbReference type="Proteomes" id="UP000240883"/>
    </source>
</evidence>
<feature type="domain" description="Manganese/iron superoxide dismutase C-terminal" evidence="2">
    <location>
        <begin position="238"/>
        <end position="279"/>
    </location>
</feature>
<dbReference type="SUPFAM" id="SSF46609">
    <property type="entry name" value="Fe,Mn superoxide dismutase (SOD), N-terminal domain"/>
    <property type="match status" value="1"/>
</dbReference>
<comment type="function">
    <text evidence="1">Component of the mitochondrial ribosome (mitoribosome), a dedicated translation machinery responsible for the synthesis of mitochondrial genome-encoded proteins, including at least some of the essential transmembrane subunits of the mitochondrial respiratory chain. The mitoribosomes are attached to the mitochondrial inner membrane and translation products are cotranslationally integrated into the membrane.</text>
</comment>
<dbReference type="EMBL" id="KZ678148">
    <property type="protein sequence ID" value="PSN60612.1"/>
    <property type="molecule type" value="Genomic_DNA"/>
</dbReference>
<dbReference type="InterPro" id="IPR019832">
    <property type="entry name" value="Mn/Fe_SOD_C"/>
</dbReference>
<gene>
    <name evidence="3" type="ORF">BS50DRAFT_506159</name>
</gene>
<proteinExistence type="predicted"/>
<dbReference type="GO" id="GO:0004784">
    <property type="term" value="F:superoxide dismutase activity"/>
    <property type="evidence" value="ECO:0007669"/>
    <property type="project" value="InterPro"/>
</dbReference>
<dbReference type="GO" id="GO:0005737">
    <property type="term" value="C:cytoplasm"/>
    <property type="evidence" value="ECO:0007669"/>
    <property type="project" value="TreeGrafter"/>
</dbReference>
<dbReference type="AlphaFoldDB" id="A0A2T2N584"/>
<dbReference type="STRING" id="1448308.A0A2T2N584"/>